<reference evidence="1" key="1">
    <citation type="submission" date="2020-04" db="EMBL/GenBank/DDBJ databases">
        <authorList>
            <person name="Zhang T."/>
        </authorList>
    </citation>
    <scope>NUCLEOTIDE SEQUENCE</scope>
    <source>
        <strain evidence="1">HKST-UBA12</strain>
    </source>
</reference>
<accession>A0A955I7B4</accession>
<evidence type="ECO:0000313" key="2">
    <source>
        <dbReference type="Proteomes" id="UP000760819"/>
    </source>
</evidence>
<name>A0A955I7B4_9BACT</name>
<dbReference type="Proteomes" id="UP000760819">
    <property type="component" value="Unassembled WGS sequence"/>
</dbReference>
<gene>
    <name evidence="1" type="ORF">KC640_02180</name>
</gene>
<evidence type="ECO:0000313" key="1">
    <source>
        <dbReference type="EMBL" id="MCA9379212.1"/>
    </source>
</evidence>
<protein>
    <submittedName>
        <fullName evidence="1">Uncharacterized protein</fullName>
    </submittedName>
</protein>
<proteinExistence type="predicted"/>
<organism evidence="1 2">
    <name type="scientific">Candidatus Dojkabacteria bacterium</name>
    <dbReference type="NCBI Taxonomy" id="2099670"/>
    <lineage>
        <taxon>Bacteria</taxon>
        <taxon>Candidatus Dojkabacteria</taxon>
    </lineage>
</organism>
<sequence>MNIMRAFLKGLGQQDVEIELDVQETTVLERISALCDEVDLAVVDGDNAKTRETLKQIQSLLKALLDTDLSLEEIANTLNLLAQHKLINFGIGRVFALSVQDLLIRYVDNISPGKNLWIILEGGENITLILANTEGTRLLVPAASVSPSSTLIGNISTVPVIYQRTPALMNLKITGFYIKDSEVVEEREP</sequence>
<reference evidence="1" key="2">
    <citation type="journal article" date="2021" name="Microbiome">
        <title>Successional dynamics and alternative stable states in a saline activated sludge microbial community over 9 years.</title>
        <authorList>
            <person name="Wang Y."/>
            <person name="Ye J."/>
            <person name="Ju F."/>
            <person name="Liu L."/>
            <person name="Boyd J.A."/>
            <person name="Deng Y."/>
            <person name="Parks D.H."/>
            <person name="Jiang X."/>
            <person name="Yin X."/>
            <person name="Woodcroft B.J."/>
            <person name="Tyson G.W."/>
            <person name="Hugenholtz P."/>
            <person name="Polz M.F."/>
            <person name="Zhang T."/>
        </authorList>
    </citation>
    <scope>NUCLEOTIDE SEQUENCE</scope>
    <source>
        <strain evidence="1">HKST-UBA12</strain>
    </source>
</reference>
<dbReference type="EMBL" id="JAGQLI010000111">
    <property type="protein sequence ID" value="MCA9379212.1"/>
    <property type="molecule type" value="Genomic_DNA"/>
</dbReference>
<dbReference type="AlphaFoldDB" id="A0A955I7B4"/>
<comment type="caution">
    <text evidence="1">The sequence shown here is derived from an EMBL/GenBank/DDBJ whole genome shotgun (WGS) entry which is preliminary data.</text>
</comment>